<dbReference type="RefSeq" id="WP_132191019.1">
    <property type="nucleotide sequence ID" value="NZ_SLWM01000009.1"/>
</dbReference>
<dbReference type="InterPro" id="IPR011256">
    <property type="entry name" value="Reg_factor_effector_dom_sf"/>
</dbReference>
<dbReference type="SMART" id="SM00871">
    <property type="entry name" value="AraC_E_bind"/>
    <property type="match status" value="1"/>
</dbReference>
<dbReference type="InterPro" id="IPR029442">
    <property type="entry name" value="GyrI-like"/>
</dbReference>
<keyword evidence="3" id="KW-1185">Reference proteome</keyword>
<dbReference type="Proteomes" id="UP000295818">
    <property type="component" value="Unassembled WGS sequence"/>
</dbReference>
<dbReference type="Gene3D" id="3.20.80.10">
    <property type="entry name" value="Regulatory factor, effector binding domain"/>
    <property type="match status" value="1"/>
</dbReference>
<reference evidence="2 3" key="1">
    <citation type="journal article" date="2015" name="Stand. Genomic Sci.">
        <title>Genomic Encyclopedia of Bacterial and Archaeal Type Strains, Phase III: the genomes of soil and plant-associated and newly described type strains.</title>
        <authorList>
            <person name="Whitman W.B."/>
            <person name="Woyke T."/>
            <person name="Klenk H.P."/>
            <person name="Zhou Y."/>
            <person name="Lilburn T.G."/>
            <person name="Beck B.J."/>
            <person name="De Vos P."/>
            <person name="Vandamme P."/>
            <person name="Eisen J.A."/>
            <person name="Garrity G."/>
            <person name="Hugenholtz P."/>
            <person name="Kyrpides N.C."/>
        </authorList>
    </citation>
    <scope>NUCLEOTIDE SEQUENCE [LARGE SCALE GENOMIC DNA]</scope>
    <source>
        <strain evidence="2 3">VKM Ac-2538</strain>
    </source>
</reference>
<dbReference type="InterPro" id="IPR010499">
    <property type="entry name" value="AraC_E-bd"/>
</dbReference>
<gene>
    <name evidence="2" type="ORF">EV644_10988</name>
</gene>
<evidence type="ECO:0000259" key="1">
    <source>
        <dbReference type="SMART" id="SM00871"/>
    </source>
</evidence>
<organism evidence="2 3">
    <name type="scientific">Kribbella orskensis</name>
    <dbReference type="NCBI Taxonomy" id="2512216"/>
    <lineage>
        <taxon>Bacteria</taxon>
        <taxon>Bacillati</taxon>
        <taxon>Actinomycetota</taxon>
        <taxon>Actinomycetes</taxon>
        <taxon>Propionibacteriales</taxon>
        <taxon>Kribbellaceae</taxon>
        <taxon>Kribbella</taxon>
    </lineage>
</organism>
<feature type="domain" description="AraC effector-binding" evidence="1">
    <location>
        <begin position="1"/>
        <end position="157"/>
    </location>
</feature>
<dbReference type="EMBL" id="SLWM01000009">
    <property type="protein sequence ID" value="TCO20069.1"/>
    <property type="molecule type" value="Genomic_DNA"/>
</dbReference>
<comment type="caution">
    <text evidence="2">The sequence shown here is derived from an EMBL/GenBank/DDBJ whole genome shotgun (WGS) entry which is preliminary data.</text>
</comment>
<accession>A0ABY2BHU1</accession>
<name>A0ABY2BHU1_9ACTN</name>
<protein>
    <submittedName>
        <fullName evidence="2">Effector-binding domain-containing protein</fullName>
    </submittedName>
</protein>
<evidence type="ECO:0000313" key="3">
    <source>
        <dbReference type="Proteomes" id="UP000295818"/>
    </source>
</evidence>
<proteinExistence type="predicted"/>
<sequence>MEPTIVEREDQPYVALRGKVAMNEIGQFASRTPELFSWLAARTIDPIGDVFFKYDVVDMENGLVIEIGVPVEERHHGEGEIVAGVLPGGRYASVTHFGHPDKLYDATGDLLAWGDEQGLEWDVDGDKWGSRLEVYKSDPVEQPDMDTWETELLFRLRG</sequence>
<evidence type="ECO:0000313" key="2">
    <source>
        <dbReference type="EMBL" id="TCO20069.1"/>
    </source>
</evidence>
<dbReference type="SUPFAM" id="SSF55136">
    <property type="entry name" value="Probable bacterial effector-binding domain"/>
    <property type="match status" value="1"/>
</dbReference>
<dbReference type="Pfam" id="PF06445">
    <property type="entry name" value="GyrI-like"/>
    <property type="match status" value="1"/>
</dbReference>